<keyword evidence="4 5" id="KW-0408">Iron</keyword>
<proteinExistence type="predicted"/>
<keyword evidence="7" id="KW-1133">Transmembrane helix</keyword>
<reference evidence="9 10" key="1">
    <citation type="submission" date="2021-02" db="EMBL/GenBank/DDBJ databases">
        <title>Genome assembly of Pseudopithomyces chartarum.</title>
        <authorList>
            <person name="Jauregui R."/>
            <person name="Singh J."/>
            <person name="Voisey C."/>
        </authorList>
    </citation>
    <scope>NUCLEOTIDE SEQUENCE [LARGE SCALE GENOMIC DNA]</scope>
    <source>
        <strain evidence="9 10">AGR01</strain>
    </source>
</reference>
<keyword evidence="7" id="KW-0472">Membrane</keyword>
<feature type="binding site" evidence="5">
    <location>
        <position position="257"/>
    </location>
    <ligand>
        <name>Fe cation</name>
        <dbReference type="ChEBI" id="CHEBI:24875"/>
        <note>catalytic</note>
    </ligand>
</feature>
<dbReference type="Proteomes" id="UP001280581">
    <property type="component" value="Unassembled WGS sequence"/>
</dbReference>
<feature type="transmembrane region" description="Helical" evidence="7">
    <location>
        <begin position="603"/>
        <end position="626"/>
    </location>
</feature>
<feature type="transmembrane region" description="Helical" evidence="7">
    <location>
        <begin position="740"/>
        <end position="761"/>
    </location>
</feature>
<name>A0AAN6M483_9PLEO</name>
<feature type="region of interest" description="Disordered" evidence="6">
    <location>
        <begin position="798"/>
        <end position="819"/>
    </location>
</feature>
<feature type="transmembrane region" description="Helical" evidence="7">
    <location>
        <begin position="538"/>
        <end position="560"/>
    </location>
</feature>
<evidence type="ECO:0000256" key="5">
    <source>
        <dbReference type="PIRSR" id="PIRSR604574-2"/>
    </source>
</evidence>
<dbReference type="InterPro" id="IPR037151">
    <property type="entry name" value="AlkB-like_sf"/>
</dbReference>
<organism evidence="9 10">
    <name type="scientific">Pseudopithomyces chartarum</name>
    <dbReference type="NCBI Taxonomy" id="1892770"/>
    <lineage>
        <taxon>Eukaryota</taxon>
        <taxon>Fungi</taxon>
        <taxon>Dikarya</taxon>
        <taxon>Ascomycota</taxon>
        <taxon>Pezizomycotina</taxon>
        <taxon>Dothideomycetes</taxon>
        <taxon>Pleosporomycetidae</taxon>
        <taxon>Pleosporales</taxon>
        <taxon>Massarineae</taxon>
        <taxon>Didymosphaeriaceae</taxon>
        <taxon>Pseudopithomyces</taxon>
    </lineage>
</organism>
<feature type="binding site" evidence="5">
    <location>
        <position position="255"/>
    </location>
    <ligand>
        <name>Fe cation</name>
        <dbReference type="ChEBI" id="CHEBI:24875"/>
        <note>catalytic</note>
    </ligand>
</feature>
<evidence type="ECO:0000256" key="2">
    <source>
        <dbReference type="ARBA" id="ARBA00022964"/>
    </source>
</evidence>
<evidence type="ECO:0000259" key="8">
    <source>
        <dbReference type="Pfam" id="PF13532"/>
    </source>
</evidence>
<comment type="cofactor">
    <cofactor evidence="5">
        <name>Fe(2+)</name>
        <dbReference type="ChEBI" id="CHEBI:29033"/>
    </cofactor>
    <text evidence="5">Binds 1 Fe(2+) ion per subunit.</text>
</comment>
<feature type="domain" description="Alpha-ketoglutarate-dependent dioxygenase AlkB-like" evidence="8">
    <location>
        <begin position="184"/>
        <end position="312"/>
    </location>
</feature>
<gene>
    <name evidence="9" type="ORF">GRF29_28g1107633</name>
</gene>
<dbReference type="GO" id="GO:0005634">
    <property type="term" value="C:nucleus"/>
    <property type="evidence" value="ECO:0007669"/>
    <property type="project" value="TreeGrafter"/>
</dbReference>
<accession>A0AAN6M483</accession>
<feature type="compositionally biased region" description="Polar residues" evidence="6">
    <location>
        <begin position="808"/>
        <end position="819"/>
    </location>
</feature>
<dbReference type="EMBL" id="WVTA01000004">
    <property type="protein sequence ID" value="KAK3213821.1"/>
    <property type="molecule type" value="Genomic_DNA"/>
</dbReference>
<keyword evidence="7" id="KW-0812">Transmembrane</keyword>
<feature type="transmembrane region" description="Helical" evidence="7">
    <location>
        <begin position="509"/>
        <end position="526"/>
    </location>
</feature>
<dbReference type="SUPFAM" id="SSF103473">
    <property type="entry name" value="MFS general substrate transporter"/>
    <property type="match status" value="1"/>
</dbReference>
<dbReference type="Gene3D" id="2.60.120.590">
    <property type="entry name" value="Alpha-ketoglutarate-dependent dioxygenase AlkB-like"/>
    <property type="match status" value="1"/>
</dbReference>
<evidence type="ECO:0000256" key="6">
    <source>
        <dbReference type="SAM" id="MobiDB-lite"/>
    </source>
</evidence>
<dbReference type="PANTHER" id="PTHR16557:SF3">
    <property type="entry name" value="ALPHA-KETOGLUTARATE-DEPENDENT DIOXYGENASE ALKB-LIKE DOMAIN-CONTAINING PROTEIN"/>
    <property type="match status" value="1"/>
</dbReference>
<evidence type="ECO:0000313" key="9">
    <source>
        <dbReference type="EMBL" id="KAK3213821.1"/>
    </source>
</evidence>
<feature type="transmembrane region" description="Helical" evidence="7">
    <location>
        <begin position="672"/>
        <end position="697"/>
    </location>
</feature>
<dbReference type="GO" id="GO:0005737">
    <property type="term" value="C:cytoplasm"/>
    <property type="evidence" value="ECO:0007669"/>
    <property type="project" value="TreeGrafter"/>
</dbReference>
<feature type="region of interest" description="Disordered" evidence="6">
    <location>
        <begin position="1"/>
        <end position="20"/>
    </location>
</feature>
<sequence>MDLSTATAVEVRSVHHDTHAQPPEFIQRQHWKYQSMRRADIDNDETIQDPSKWHDTNKDQKDAWIPAGTIPAVQIQAACEAYAGGKPLGIVINDAPIYEHRDFPGLQVIPGLLPPETQVLFTSCLMHRDLADQNHKMNLQADYEIPYPLASKPVLSEPRRFDASFFTRERAATQDVLVPRNPDKHKQLNNEQFLYTKLRWLTLGEQYDWPTRSYAKHATPFPKDLTTLVTGLFPHIRPESGVVLMYGAKDFMPVHRDVSEQCQRALASFSMGCDGIFIMARGEDDGQGDKAPRTVAIRVRSGDVVHLTGQARWACANAYAPCMPVTTIHSSDPWDDAMYLEYKALPLHASGMRPPTAFDCPLTPQLACANRVIDKHERHACKSPAQVPAMDGFKTANGRIPLLRPCRPPSSPLLNWSSLSIVLHNPNHGVLLSSEQSFILPTYALLIFAPFPLRAPPLAVTMVLTVFGRQIRYHSPWVQNIISGVGVGASAGIYVALNLLGAGGGRPDSAHVVQVVNATLCSVWFFSSSFGGSILNKLGPGLTMCLGVQTYAVYVGSLWYYDEVGKTGYPYAAGPIIGIGAGMVFITAGYISTAYPEEREKGAYATMLMNMQGLGSVIGGIIPVIINRNKASAAGVPRPVYISFIIIMIIRVRNYDRNVTVTNPTDWNEPRFGWIFVLFMLNWVFSQLWHNIVYYWIGAITNSPQKLTHYVGVFRGVLGAGEAVCFGLDSIKIPFIAESGGILLFYVLGIASFYYLGVYYIKDTNYDHSEEGAVVPNHILEGEGLTEGQDVVAIRRKNSTMEDRSSQENKNIISADNAA</sequence>
<dbReference type="InterPro" id="IPR027450">
    <property type="entry name" value="AlkB-like"/>
</dbReference>
<keyword evidence="2" id="KW-0223">Dioxygenase</keyword>
<evidence type="ECO:0000256" key="3">
    <source>
        <dbReference type="ARBA" id="ARBA00023002"/>
    </source>
</evidence>
<dbReference type="SUPFAM" id="SSF51197">
    <property type="entry name" value="Clavaminate synthase-like"/>
    <property type="match status" value="1"/>
</dbReference>
<keyword evidence="1 5" id="KW-0479">Metal-binding</keyword>
<comment type="caution">
    <text evidence="9">The sequence shown here is derived from an EMBL/GenBank/DDBJ whole genome shotgun (WGS) entry which is preliminary data.</text>
</comment>
<evidence type="ECO:0000256" key="1">
    <source>
        <dbReference type="ARBA" id="ARBA00022723"/>
    </source>
</evidence>
<feature type="transmembrane region" description="Helical" evidence="7">
    <location>
        <begin position="572"/>
        <end position="591"/>
    </location>
</feature>
<dbReference type="InterPro" id="IPR036259">
    <property type="entry name" value="MFS_trans_sf"/>
</dbReference>
<protein>
    <recommendedName>
        <fullName evidence="8">Alpha-ketoglutarate-dependent dioxygenase AlkB-like domain-containing protein</fullName>
    </recommendedName>
</protein>
<evidence type="ECO:0000313" key="10">
    <source>
        <dbReference type="Proteomes" id="UP001280581"/>
    </source>
</evidence>
<keyword evidence="10" id="KW-1185">Reference proteome</keyword>
<feature type="transmembrane region" description="Helical" evidence="7">
    <location>
        <begin position="477"/>
        <end position="497"/>
    </location>
</feature>
<dbReference type="PANTHER" id="PTHR16557">
    <property type="entry name" value="ALKYLATED DNA REPAIR PROTEIN ALKB-RELATED"/>
    <property type="match status" value="1"/>
</dbReference>
<dbReference type="GO" id="GO:0046872">
    <property type="term" value="F:metal ion binding"/>
    <property type="evidence" value="ECO:0007669"/>
    <property type="project" value="UniProtKB-KW"/>
</dbReference>
<dbReference type="InterPro" id="IPR004574">
    <property type="entry name" value="Alkb"/>
</dbReference>
<dbReference type="AlphaFoldDB" id="A0AAN6M483"/>
<feature type="transmembrane region" description="Helical" evidence="7">
    <location>
        <begin position="632"/>
        <end position="652"/>
    </location>
</feature>
<evidence type="ECO:0000256" key="7">
    <source>
        <dbReference type="SAM" id="Phobius"/>
    </source>
</evidence>
<keyword evidence="3" id="KW-0560">Oxidoreductase</keyword>
<dbReference type="GO" id="GO:0051213">
    <property type="term" value="F:dioxygenase activity"/>
    <property type="evidence" value="ECO:0007669"/>
    <property type="project" value="UniProtKB-KW"/>
</dbReference>
<feature type="transmembrane region" description="Helical" evidence="7">
    <location>
        <begin position="443"/>
        <end position="465"/>
    </location>
</feature>
<evidence type="ECO:0000256" key="4">
    <source>
        <dbReference type="ARBA" id="ARBA00023004"/>
    </source>
</evidence>
<dbReference type="Pfam" id="PF13532">
    <property type="entry name" value="2OG-FeII_Oxy_2"/>
    <property type="match status" value="1"/>
</dbReference>